<feature type="domain" description="Resolvase/invertase-type recombinase catalytic" evidence="4">
    <location>
        <begin position="4"/>
        <end position="163"/>
    </location>
</feature>
<comment type="caution">
    <text evidence="5">The sequence shown here is derived from an EMBL/GenBank/DDBJ whole genome shotgun (WGS) entry which is preliminary data.</text>
</comment>
<dbReference type="PANTHER" id="PTHR30461:SF2">
    <property type="entry name" value="SERINE RECOMBINASE PINE-RELATED"/>
    <property type="match status" value="1"/>
</dbReference>
<keyword evidence="2" id="KW-0233">DNA recombination</keyword>
<dbReference type="PANTHER" id="PTHR30461">
    <property type="entry name" value="DNA-INVERTASE FROM LAMBDOID PROPHAGE"/>
    <property type="match status" value="1"/>
</dbReference>
<dbReference type="InterPro" id="IPR036162">
    <property type="entry name" value="Resolvase-like_N_sf"/>
</dbReference>
<gene>
    <name evidence="5" type="ORF">CRM76_02115</name>
</gene>
<evidence type="ECO:0000256" key="1">
    <source>
        <dbReference type="ARBA" id="ARBA00023125"/>
    </source>
</evidence>
<dbReference type="SUPFAM" id="SSF53041">
    <property type="entry name" value="Resolvase-like"/>
    <property type="match status" value="1"/>
</dbReference>
<feature type="coiled-coil region" evidence="3">
    <location>
        <begin position="407"/>
        <end position="434"/>
    </location>
</feature>
<dbReference type="InterPro" id="IPR011109">
    <property type="entry name" value="DNA_bind_recombinase_dom"/>
</dbReference>
<dbReference type="Pfam" id="PF00239">
    <property type="entry name" value="Resolvase"/>
    <property type="match status" value="1"/>
</dbReference>
<keyword evidence="3" id="KW-0175">Coiled coil</keyword>
<dbReference type="OrthoDB" id="9791494at2"/>
<dbReference type="Gene3D" id="3.40.50.1390">
    <property type="entry name" value="Resolvase, N-terminal catalytic domain"/>
    <property type="match status" value="1"/>
</dbReference>
<evidence type="ECO:0000259" key="4">
    <source>
        <dbReference type="SMART" id="SM00857"/>
    </source>
</evidence>
<proteinExistence type="predicted"/>
<reference evidence="6" key="1">
    <citation type="submission" date="2017-09" db="EMBL/GenBank/DDBJ databases">
        <title>FDA dAtabase for Regulatory Grade micrObial Sequences (FDA-ARGOS): Supporting development and validation of Infectious Disease Dx tests.</title>
        <authorList>
            <person name="Goldberg B."/>
            <person name="Campos J."/>
            <person name="Tallon L."/>
            <person name="Sadzewicz L."/>
            <person name="Ott S."/>
            <person name="Zhao X."/>
            <person name="Nagaraj S."/>
            <person name="Vavikolanu K."/>
            <person name="Aluvathingal J."/>
            <person name="Nadendla S."/>
            <person name="Geyer C."/>
            <person name="Sichtig H."/>
        </authorList>
    </citation>
    <scope>NUCLEOTIDE SEQUENCE [LARGE SCALE GENOMIC DNA]</scope>
    <source>
        <strain evidence="6">FDAARGOS_370</strain>
    </source>
</reference>
<dbReference type="EMBL" id="PDDV01000010">
    <property type="protein sequence ID" value="PEH74118.1"/>
    <property type="molecule type" value="Genomic_DNA"/>
</dbReference>
<evidence type="ECO:0000313" key="5">
    <source>
        <dbReference type="EMBL" id="PEH74118.1"/>
    </source>
</evidence>
<dbReference type="Gene3D" id="3.90.1750.20">
    <property type="entry name" value="Putative Large Serine Recombinase, Chain B, Domain 2"/>
    <property type="match status" value="1"/>
</dbReference>
<dbReference type="InterPro" id="IPR025827">
    <property type="entry name" value="Zn_ribbon_recom_dom"/>
</dbReference>
<dbReference type="InterPro" id="IPR050639">
    <property type="entry name" value="SSR_resolvase"/>
</dbReference>
<dbReference type="SMART" id="SM00857">
    <property type="entry name" value="Resolvase"/>
    <property type="match status" value="1"/>
</dbReference>
<dbReference type="RefSeq" id="WP_098142721.1">
    <property type="nucleotide sequence ID" value="NZ_PDDV01000010.1"/>
</dbReference>
<dbReference type="InterPro" id="IPR038109">
    <property type="entry name" value="DNA_bind_recomb_sf"/>
</dbReference>
<name>A0A2A7U764_EDWTA</name>
<dbReference type="GO" id="GO:0003677">
    <property type="term" value="F:DNA binding"/>
    <property type="evidence" value="ECO:0007669"/>
    <property type="project" value="UniProtKB-KW"/>
</dbReference>
<organism evidence="5 6">
    <name type="scientific">Edwardsiella tarda</name>
    <dbReference type="NCBI Taxonomy" id="636"/>
    <lineage>
        <taxon>Bacteria</taxon>
        <taxon>Pseudomonadati</taxon>
        <taxon>Pseudomonadota</taxon>
        <taxon>Gammaproteobacteria</taxon>
        <taxon>Enterobacterales</taxon>
        <taxon>Hafniaceae</taxon>
        <taxon>Edwardsiella</taxon>
    </lineage>
</organism>
<dbReference type="Pfam" id="PF07508">
    <property type="entry name" value="Recombinase"/>
    <property type="match status" value="1"/>
</dbReference>
<dbReference type="AlphaFoldDB" id="A0A2A7U764"/>
<dbReference type="Proteomes" id="UP000219788">
    <property type="component" value="Unassembled WGS sequence"/>
</dbReference>
<keyword evidence="1" id="KW-0238">DNA-binding</keyword>
<protein>
    <submittedName>
        <fullName evidence="5">Resolvase</fullName>
    </submittedName>
</protein>
<dbReference type="Pfam" id="PF13408">
    <property type="entry name" value="Zn_ribbon_recom"/>
    <property type="match status" value="1"/>
</dbReference>
<dbReference type="CDD" id="cd00338">
    <property type="entry name" value="Ser_Recombinase"/>
    <property type="match status" value="1"/>
</dbReference>
<evidence type="ECO:0000256" key="2">
    <source>
        <dbReference type="ARBA" id="ARBA00023172"/>
    </source>
</evidence>
<sequence length="562" mass="64356">MTKLYSYVRFSSAAQADGTSRTRQSKMAKEVADKYGLELVEDYQDLGVSAFKGDNAKTGALSDFLNAIGKQVPVGSWLFVENLDRLSRSDILSAQELFLSIIRRGITIVTGMDGKVYSQESVTSNPVDLIVSILLFSRAHEESQTKRARTISSVLLKIKEHQRNPQSPAVAIREVGSNQWWTDDTTGFIIPHPIHYPALLKIIEMRRAGKSTDAILKYLNENHRPPKPPKNKANKETWSTVMVSRLFDTRALIGIKEVTVDGVLYELKDYYPRVLEDNEFYRLREQIKRRAYSYGRGVDPVIPLLSGIGILKCGHCGVWMAKQKGSNGKPHQYRYVCDGTRRMEKCPHPHWSFRAINLERAILQLIADKVWQKNEVDNPVPALTAQIEAIATQIDKLVELSMLTSPTKELAEKINTLNRQRDELQQEIWTWESQSYDIDTQGWQKLAHFDLEDVENEERLAVRQSIAQAIKRIDCLRIDNKHNLFNVTYKDGAKQRIVIERNTPHREGRIYADIYTVSDHQIIGINGVIALHDHIDILIDREKFMRELPKDEGGWLADYFDL</sequence>
<evidence type="ECO:0000256" key="3">
    <source>
        <dbReference type="SAM" id="Coils"/>
    </source>
</evidence>
<evidence type="ECO:0000313" key="6">
    <source>
        <dbReference type="Proteomes" id="UP000219788"/>
    </source>
</evidence>
<dbReference type="InterPro" id="IPR006119">
    <property type="entry name" value="Resolv_N"/>
</dbReference>
<dbReference type="GO" id="GO:0000150">
    <property type="term" value="F:DNA strand exchange activity"/>
    <property type="evidence" value="ECO:0007669"/>
    <property type="project" value="InterPro"/>
</dbReference>
<accession>A0A2A7U764</accession>